<evidence type="ECO:0000313" key="1">
    <source>
        <dbReference type="EMBL" id="CAF1920395.1"/>
    </source>
</evidence>
<dbReference type="Gramene" id="CDY04004">
    <property type="protein sequence ID" value="CDY04004"/>
    <property type="gene ID" value="GSBRNA2T00117551001"/>
</dbReference>
<organism evidence="1">
    <name type="scientific">Brassica napus</name>
    <name type="common">Rape</name>
    <dbReference type="NCBI Taxonomy" id="3708"/>
    <lineage>
        <taxon>Eukaryota</taxon>
        <taxon>Viridiplantae</taxon>
        <taxon>Streptophyta</taxon>
        <taxon>Embryophyta</taxon>
        <taxon>Tracheophyta</taxon>
        <taxon>Spermatophyta</taxon>
        <taxon>Magnoliopsida</taxon>
        <taxon>eudicotyledons</taxon>
        <taxon>Gunneridae</taxon>
        <taxon>Pentapetalae</taxon>
        <taxon>rosids</taxon>
        <taxon>malvids</taxon>
        <taxon>Brassicales</taxon>
        <taxon>Brassicaceae</taxon>
        <taxon>Brassiceae</taxon>
        <taxon>Brassica</taxon>
    </lineage>
</organism>
<dbReference type="AlphaFoldDB" id="A0A816KGU4"/>
<reference evidence="1" key="1">
    <citation type="submission" date="2021-01" db="EMBL/GenBank/DDBJ databases">
        <authorList>
            <consortium name="Genoscope - CEA"/>
            <person name="William W."/>
        </authorList>
    </citation>
    <scope>NUCLEOTIDE SEQUENCE</scope>
</reference>
<dbReference type="EMBL" id="HG994366">
    <property type="protein sequence ID" value="CAF1920395.1"/>
    <property type="molecule type" value="Genomic_DNA"/>
</dbReference>
<sequence length="66" mass="7273">MAAATGEESLRRRSQLLLITITGSLSVVLLREEIMRSSRDQFVMFINDCPKTVAGAKGDCVPRFVS</sequence>
<name>A0A816KGU4_BRANA</name>
<proteinExistence type="predicted"/>
<protein>
    <submittedName>
        <fullName evidence="1">(rape) hypothetical protein</fullName>
    </submittedName>
</protein>
<gene>
    <name evidence="1" type="ORF">DARMORV10_C02P54610.1</name>
</gene>
<accession>A0A816KGU4</accession>
<dbReference type="Proteomes" id="UP001295469">
    <property type="component" value="Chromosome C02"/>
</dbReference>